<evidence type="ECO:0000313" key="2">
    <source>
        <dbReference type="EMBL" id="GIX79176.1"/>
    </source>
</evidence>
<proteinExistence type="predicted"/>
<reference evidence="2 3" key="1">
    <citation type="submission" date="2021-06" db="EMBL/GenBank/DDBJ databases">
        <title>Caerostris extrusa draft genome.</title>
        <authorList>
            <person name="Kono N."/>
            <person name="Arakawa K."/>
        </authorList>
    </citation>
    <scope>NUCLEOTIDE SEQUENCE [LARGE SCALE GENOMIC DNA]</scope>
</reference>
<gene>
    <name evidence="2" type="ORF">CEXT_220961</name>
</gene>
<dbReference type="AlphaFoldDB" id="A0AAV4N530"/>
<dbReference type="Proteomes" id="UP001054945">
    <property type="component" value="Unassembled WGS sequence"/>
</dbReference>
<comment type="caution">
    <text evidence="2">The sequence shown here is derived from an EMBL/GenBank/DDBJ whole genome shotgun (WGS) entry which is preliminary data.</text>
</comment>
<evidence type="ECO:0000256" key="1">
    <source>
        <dbReference type="SAM" id="MobiDB-lite"/>
    </source>
</evidence>
<sequence>MEPFLFDILMDDRIFGYRVPSKGPTYLFPFPIPGCGLLSRVSQNRNCDEIELHGMGGKSKIREIAKCLGEVEMLSFENSSRQISKGNGSELNREPTKKMTKKYPFLCSNLFRINVSRGAKNNGEEERISRIPYSAFSILAASCGLLSRVSQNRDRDEVAFHEWEGNQRSERLQSNWEKSKRRHSKTRALKSRKEMAAAIVKSFTKPEPRRSCVPRNGREIKDARDCKVSRRSRNAVIRKLEHANLERKWLRSIVKSFTKPELRRTCVPRIGREIKDPRDCKVSGRSRNAVIRKLEHANLERKWF</sequence>
<feature type="region of interest" description="Disordered" evidence="1">
    <location>
        <begin position="171"/>
        <end position="191"/>
    </location>
</feature>
<dbReference type="EMBL" id="BPLR01002905">
    <property type="protein sequence ID" value="GIX79176.1"/>
    <property type="molecule type" value="Genomic_DNA"/>
</dbReference>
<keyword evidence="3" id="KW-1185">Reference proteome</keyword>
<accession>A0AAV4N530</accession>
<name>A0AAV4N530_CAEEX</name>
<protein>
    <submittedName>
        <fullName evidence="2">Uncharacterized protein</fullName>
    </submittedName>
</protein>
<feature type="compositionally biased region" description="Basic residues" evidence="1">
    <location>
        <begin position="179"/>
        <end position="190"/>
    </location>
</feature>
<organism evidence="2 3">
    <name type="scientific">Caerostris extrusa</name>
    <name type="common">Bark spider</name>
    <name type="synonym">Caerostris bankana</name>
    <dbReference type="NCBI Taxonomy" id="172846"/>
    <lineage>
        <taxon>Eukaryota</taxon>
        <taxon>Metazoa</taxon>
        <taxon>Ecdysozoa</taxon>
        <taxon>Arthropoda</taxon>
        <taxon>Chelicerata</taxon>
        <taxon>Arachnida</taxon>
        <taxon>Araneae</taxon>
        <taxon>Araneomorphae</taxon>
        <taxon>Entelegynae</taxon>
        <taxon>Araneoidea</taxon>
        <taxon>Araneidae</taxon>
        <taxon>Caerostris</taxon>
    </lineage>
</organism>
<evidence type="ECO:0000313" key="3">
    <source>
        <dbReference type="Proteomes" id="UP001054945"/>
    </source>
</evidence>